<evidence type="ECO:0000256" key="2">
    <source>
        <dbReference type="ARBA" id="ARBA00024195"/>
    </source>
</evidence>
<dbReference type="CDD" id="cd00190">
    <property type="entry name" value="Tryp_SPc"/>
    <property type="match status" value="1"/>
</dbReference>
<feature type="signal peptide" evidence="3">
    <location>
        <begin position="1"/>
        <end position="21"/>
    </location>
</feature>
<keyword evidence="3" id="KW-0732">Signal</keyword>
<evidence type="ECO:0000256" key="1">
    <source>
        <dbReference type="ARBA" id="ARBA00023157"/>
    </source>
</evidence>
<dbReference type="PROSITE" id="PS50240">
    <property type="entry name" value="TRYPSIN_DOM"/>
    <property type="match status" value="1"/>
</dbReference>
<keyword evidence="6" id="KW-1185">Reference proteome</keyword>
<dbReference type="Pfam" id="PF00089">
    <property type="entry name" value="Trypsin"/>
    <property type="match status" value="1"/>
</dbReference>
<evidence type="ECO:0000256" key="3">
    <source>
        <dbReference type="SAM" id="SignalP"/>
    </source>
</evidence>
<dbReference type="PANTHER" id="PTHR24256">
    <property type="entry name" value="TRYPTASE-RELATED"/>
    <property type="match status" value="1"/>
</dbReference>
<evidence type="ECO:0000259" key="4">
    <source>
        <dbReference type="PROSITE" id="PS50240"/>
    </source>
</evidence>
<protein>
    <recommendedName>
        <fullName evidence="4">Peptidase S1 domain-containing protein</fullName>
    </recommendedName>
</protein>
<dbReference type="PROSITE" id="PS00134">
    <property type="entry name" value="TRYPSIN_HIS"/>
    <property type="match status" value="1"/>
</dbReference>
<dbReference type="InterPro" id="IPR009003">
    <property type="entry name" value="Peptidase_S1_PA"/>
</dbReference>
<dbReference type="AlphaFoldDB" id="A0AA38IBJ2"/>
<evidence type="ECO:0000313" key="5">
    <source>
        <dbReference type="EMBL" id="KAJ3652366.1"/>
    </source>
</evidence>
<dbReference type="FunFam" id="2.40.10.10:FF:000068">
    <property type="entry name" value="transmembrane protease serine 2"/>
    <property type="match status" value="1"/>
</dbReference>
<dbReference type="SMART" id="SM00020">
    <property type="entry name" value="Tryp_SPc"/>
    <property type="match status" value="1"/>
</dbReference>
<proteinExistence type="inferred from homology"/>
<comment type="caution">
    <text evidence="5">The sequence shown here is derived from an EMBL/GenBank/DDBJ whole genome shotgun (WGS) entry which is preliminary data.</text>
</comment>
<dbReference type="GO" id="GO:0004252">
    <property type="term" value="F:serine-type endopeptidase activity"/>
    <property type="evidence" value="ECO:0007669"/>
    <property type="project" value="InterPro"/>
</dbReference>
<reference evidence="5" key="1">
    <citation type="journal article" date="2023" name="G3 (Bethesda)">
        <title>Whole genome assemblies of Zophobas morio and Tenebrio molitor.</title>
        <authorList>
            <person name="Kaur S."/>
            <person name="Stinson S.A."/>
            <person name="diCenzo G.C."/>
        </authorList>
    </citation>
    <scope>NUCLEOTIDE SEQUENCE</scope>
    <source>
        <strain evidence="5">QUZm001</strain>
    </source>
</reference>
<dbReference type="InterPro" id="IPR043504">
    <property type="entry name" value="Peptidase_S1_PA_chymotrypsin"/>
</dbReference>
<evidence type="ECO:0000313" key="6">
    <source>
        <dbReference type="Proteomes" id="UP001168821"/>
    </source>
</evidence>
<dbReference type="Gene3D" id="2.40.10.10">
    <property type="entry name" value="Trypsin-like serine proteases"/>
    <property type="match status" value="2"/>
</dbReference>
<dbReference type="InterPro" id="IPR001314">
    <property type="entry name" value="Peptidase_S1A"/>
</dbReference>
<dbReference type="GO" id="GO:0006508">
    <property type="term" value="P:proteolysis"/>
    <property type="evidence" value="ECO:0007669"/>
    <property type="project" value="InterPro"/>
</dbReference>
<dbReference type="InterPro" id="IPR001254">
    <property type="entry name" value="Trypsin_dom"/>
</dbReference>
<dbReference type="InterPro" id="IPR051487">
    <property type="entry name" value="Ser/Thr_Proteases_Immune/Dev"/>
</dbReference>
<accession>A0AA38IBJ2</accession>
<dbReference type="InterPro" id="IPR018114">
    <property type="entry name" value="TRYPSIN_HIS"/>
</dbReference>
<dbReference type="Proteomes" id="UP001168821">
    <property type="component" value="Unassembled WGS sequence"/>
</dbReference>
<organism evidence="5 6">
    <name type="scientific">Zophobas morio</name>
    <dbReference type="NCBI Taxonomy" id="2755281"/>
    <lineage>
        <taxon>Eukaryota</taxon>
        <taxon>Metazoa</taxon>
        <taxon>Ecdysozoa</taxon>
        <taxon>Arthropoda</taxon>
        <taxon>Hexapoda</taxon>
        <taxon>Insecta</taxon>
        <taxon>Pterygota</taxon>
        <taxon>Neoptera</taxon>
        <taxon>Endopterygota</taxon>
        <taxon>Coleoptera</taxon>
        <taxon>Polyphaga</taxon>
        <taxon>Cucujiformia</taxon>
        <taxon>Tenebrionidae</taxon>
        <taxon>Zophobas</taxon>
    </lineage>
</organism>
<gene>
    <name evidence="5" type="ORF">Zmor_018339</name>
</gene>
<feature type="chain" id="PRO_5041380336" description="Peptidase S1 domain-containing protein" evidence="3">
    <location>
        <begin position="22"/>
        <end position="264"/>
    </location>
</feature>
<keyword evidence="1" id="KW-1015">Disulfide bond</keyword>
<name>A0AA38IBJ2_9CUCU</name>
<sequence length="264" mass="30061">MFLLVRLQVVVQLLLCGQKSSEDREPWQVAMFYNRSFFCSGTLLNERVVLTAAHCVTSRKPNSLVLALGKRYRKYEDARDSATAQFLQVQEILVNKQYKNVSTSNGDIALVVTQQPAVFNDYVQPVCLDSTGTVDPFNSDRVFMTSWERWRLPKPTVDDYKTVKVTVASSEQCRDKVPKLFVKHITEDKLCASFERENELSLCQGLSGSTVNVEQNGKYYVTAVGLVGYTLPGKRCDDKQYNSFTNVSYYTKDFIIDKLKQYSS</sequence>
<dbReference type="SUPFAM" id="SSF50494">
    <property type="entry name" value="Trypsin-like serine proteases"/>
    <property type="match status" value="1"/>
</dbReference>
<dbReference type="EMBL" id="JALNTZ010000005">
    <property type="protein sequence ID" value="KAJ3652366.1"/>
    <property type="molecule type" value="Genomic_DNA"/>
</dbReference>
<comment type="similarity">
    <text evidence="2">Belongs to the peptidase S1 family. CLIP subfamily.</text>
</comment>
<feature type="domain" description="Peptidase S1" evidence="4">
    <location>
        <begin position="14"/>
        <end position="260"/>
    </location>
</feature>
<dbReference type="PRINTS" id="PR00722">
    <property type="entry name" value="CHYMOTRYPSIN"/>
</dbReference>